<name>A0A9P4VN35_9PEZI</name>
<evidence type="ECO:0000256" key="1">
    <source>
        <dbReference type="SAM" id="MobiDB-lite"/>
    </source>
</evidence>
<dbReference type="PANTHER" id="PTHR42091">
    <property type="entry name" value="CONSERVED GLYCINE-RICH PROTEIN (AFU_ORTHOLOGUE AFUA_7G02440)"/>
    <property type="match status" value="1"/>
</dbReference>
<evidence type="ECO:0000313" key="5">
    <source>
        <dbReference type="EMBL" id="KAF2839306.1"/>
    </source>
</evidence>
<feature type="compositionally biased region" description="Basic and acidic residues" evidence="1">
    <location>
        <begin position="30"/>
        <end position="40"/>
    </location>
</feature>
<dbReference type="PANTHER" id="PTHR42091:SF1">
    <property type="entry name" value="CONSERVED GLYCINE-RICH PROTEIN (AFU_ORTHOLOGUE AFUA_7G02440)"/>
    <property type="match status" value="1"/>
</dbReference>
<organism evidence="5 6">
    <name type="scientific">Patellaria atrata CBS 101060</name>
    <dbReference type="NCBI Taxonomy" id="1346257"/>
    <lineage>
        <taxon>Eukaryota</taxon>
        <taxon>Fungi</taxon>
        <taxon>Dikarya</taxon>
        <taxon>Ascomycota</taxon>
        <taxon>Pezizomycotina</taxon>
        <taxon>Dothideomycetes</taxon>
        <taxon>Dothideomycetes incertae sedis</taxon>
        <taxon>Patellariales</taxon>
        <taxon>Patellariaceae</taxon>
        <taxon>Patellaria</taxon>
    </lineage>
</organism>
<feature type="domain" description="DUF7732" evidence="4">
    <location>
        <begin position="106"/>
        <end position="229"/>
    </location>
</feature>
<gene>
    <name evidence="5" type="ORF">M501DRAFT_992277</name>
</gene>
<proteinExistence type="predicted"/>
<dbReference type="InterPro" id="IPR056634">
    <property type="entry name" value="DUF7732"/>
</dbReference>
<feature type="region of interest" description="Disordered" evidence="1">
    <location>
        <begin position="18"/>
        <end position="101"/>
    </location>
</feature>
<comment type="caution">
    <text evidence="5">The sequence shown here is derived from an EMBL/GenBank/DDBJ whole genome shotgun (WGS) entry which is preliminary data.</text>
</comment>
<dbReference type="AlphaFoldDB" id="A0A9P4VN35"/>
<evidence type="ECO:0000259" key="4">
    <source>
        <dbReference type="Pfam" id="PF24866"/>
    </source>
</evidence>
<feature type="chain" id="PRO_5040289289" description="DUF7732 domain-containing protein" evidence="3">
    <location>
        <begin position="20"/>
        <end position="266"/>
    </location>
</feature>
<dbReference type="EMBL" id="MU006095">
    <property type="protein sequence ID" value="KAF2839306.1"/>
    <property type="molecule type" value="Genomic_DNA"/>
</dbReference>
<keyword evidence="3" id="KW-0732">Signal</keyword>
<accession>A0A9P4VN35</accession>
<evidence type="ECO:0000256" key="2">
    <source>
        <dbReference type="SAM" id="Phobius"/>
    </source>
</evidence>
<reference evidence="5" key="1">
    <citation type="journal article" date="2020" name="Stud. Mycol.">
        <title>101 Dothideomycetes genomes: a test case for predicting lifestyles and emergence of pathogens.</title>
        <authorList>
            <person name="Haridas S."/>
            <person name="Albert R."/>
            <person name="Binder M."/>
            <person name="Bloem J."/>
            <person name="Labutti K."/>
            <person name="Salamov A."/>
            <person name="Andreopoulos B."/>
            <person name="Baker S."/>
            <person name="Barry K."/>
            <person name="Bills G."/>
            <person name="Bluhm B."/>
            <person name="Cannon C."/>
            <person name="Castanera R."/>
            <person name="Culley D."/>
            <person name="Daum C."/>
            <person name="Ezra D."/>
            <person name="Gonzalez J."/>
            <person name="Henrissat B."/>
            <person name="Kuo A."/>
            <person name="Liang C."/>
            <person name="Lipzen A."/>
            <person name="Lutzoni F."/>
            <person name="Magnuson J."/>
            <person name="Mondo S."/>
            <person name="Nolan M."/>
            <person name="Ohm R."/>
            <person name="Pangilinan J."/>
            <person name="Park H.-J."/>
            <person name="Ramirez L."/>
            <person name="Alfaro M."/>
            <person name="Sun H."/>
            <person name="Tritt A."/>
            <person name="Yoshinaga Y."/>
            <person name="Zwiers L.-H."/>
            <person name="Turgeon B."/>
            <person name="Goodwin S."/>
            <person name="Spatafora J."/>
            <person name="Crous P."/>
            <person name="Grigoriev I."/>
        </authorList>
    </citation>
    <scope>NUCLEOTIDE SEQUENCE</scope>
    <source>
        <strain evidence="5">CBS 101060</strain>
    </source>
</reference>
<keyword evidence="2" id="KW-1133">Transmembrane helix</keyword>
<keyword evidence="2" id="KW-0812">Transmembrane</keyword>
<evidence type="ECO:0000313" key="6">
    <source>
        <dbReference type="Proteomes" id="UP000799429"/>
    </source>
</evidence>
<protein>
    <recommendedName>
        <fullName evidence="4">DUF7732 domain-containing protein</fullName>
    </recommendedName>
</protein>
<evidence type="ECO:0000256" key="3">
    <source>
        <dbReference type="SAM" id="SignalP"/>
    </source>
</evidence>
<feature type="transmembrane region" description="Helical" evidence="2">
    <location>
        <begin position="125"/>
        <end position="149"/>
    </location>
</feature>
<feature type="compositionally biased region" description="Low complexity" evidence="1">
    <location>
        <begin position="88"/>
        <end position="100"/>
    </location>
</feature>
<keyword evidence="2" id="KW-0472">Membrane</keyword>
<dbReference type="Pfam" id="PF24866">
    <property type="entry name" value="DUF7732"/>
    <property type="match status" value="1"/>
</dbReference>
<dbReference type="Proteomes" id="UP000799429">
    <property type="component" value="Unassembled WGS sequence"/>
</dbReference>
<keyword evidence="6" id="KW-1185">Reference proteome</keyword>
<dbReference type="OrthoDB" id="5425547at2759"/>
<sequence length="266" mass="27841">MKFLHFATSFVALSSSVSSSILPPSSKALAVREPEAKSETYDQFFDASPLERRRGGGGRSSGSSGSSSGGSRGSSSSSSSTRGDSNAGGRTSTGSGPTPRFGGGRFYGGGAVVPYSAGSRSPAGIVPFILLGGALLVFPGLWLYGAYIYDYPRQITYFNESANANETNAVQCWCSRFLVCSCDENDEDDYVQDLIGDGNWRNLDKSLITVTDVNGTRTVLINGTLPNGTTASGGEDGEGAAANFKPVEYTVYALMAAVLTSAVWFI</sequence>
<feature type="signal peptide" evidence="3">
    <location>
        <begin position="1"/>
        <end position="19"/>
    </location>
</feature>